<gene>
    <name evidence="2" type="ORF">DIS24_g9581</name>
</gene>
<organism evidence="2 3">
    <name type="scientific">Lasiodiplodia hormozganensis</name>
    <dbReference type="NCBI Taxonomy" id="869390"/>
    <lineage>
        <taxon>Eukaryota</taxon>
        <taxon>Fungi</taxon>
        <taxon>Dikarya</taxon>
        <taxon>Ascomycota</taxon>
        <taxon>Pezizomycotina</taxon>
        <taxon>Dothideomycetes</taxon>
        <taxon>Dothideomycetes incertae sedis</taxon>
        <taxon>Botryosphaeriales</taxon>
        <taxon>Botryosphaeriaceae</taxon>
        <taxon>Lasiodiplodia</taxon>
    </lineage>
</organism>
<name>A0AA39XU22_9PEZI</name>
<keyword evidence="3" id="KW-1185">Reference proteome</keyword>
<feature type="compositionally biased region" description="Low complexity" evidence="1">
    <location>
        <begin position="132"/>
        <end position="141"/>
    </location>
</feature>
<reference evidence="2" key="1">
    <citation type="submission" date="2023-06" db="EMBL/GenBank/DDBJ databases">
        <title>Multi-omics analyses reveal the molecular pathogenesis toolkit of Lasiodiplodia hormozganensis, a cross-kingdom pathogen.</title>
        <authorList>
            <person name="Felix C."/>
            <person name="Meneses R."/>
            <person name="Goncalves M.F.M."/>
            <person name="Tilleman L."/>
            <person name="Duarte A.S."/>
            <person name="Jorrin-Novo J.V."/>
            <person name="Van De Peer Y."/>
            <person name="Deforce D."/>
            <person name="Van Nieuwerburgh F."/>
            <person name="Esteves A.C."/>
            <person name="Alves A."/>
        </authorList>
    </citation>
    <scope>NUCLEOTIDE SEQUENCE</scope>
    <source>
        <strain evidence="2">CBS 339.90</strain>
    </source>
</reference>
<evidence type="ECO:0000313" key="3">
    <source>
        <dbReference type="Proteomes" id="UP001175001"/>
    </source>
</evidence>
<sequence>MFGNHDMPIGDEQPENTPSQRWNASRVFNPLLQLAQSITGAQPARHSSSSTTFPPLTPADLPASYTYRTTWPDFTFVRALVYHFPLRSRRFFNAGIHLRVAALGCRPWVVARRNEKQSYCVDDDNNEDLTASNGGSSSTNGRSTVAGLYLSTEPLPSPSLDYGLWLPIPQRIVFQVRAVGQGWVRDGGGEDVLDGRHAWFEASILTPVIGFAGLATEGATLQDVLAGETWETPVQARGALMKQGWDFVEREDGDVVWKVCNSVTTSGRYQDCRVEWKRGVEMQVEDGSGVGKGDGFLERLTSGYIVVFWARAEVSFIKLRQPCLNDLLTAS</sequence>
<comment type="caution">
    <text evidence="2">The sequence shown here is derived from an EMBL/GenBank/DDBJ whole genome shotgun (WGS) entry which is preliminary data.</text>
</comment>
<protein>
    <submittedName>
        <fullName evidence="2">Uncharacterized protein</fullName>
    </submittedName>
</protein>
<evidence type="ECO:0000256" key="1">
    <source>
        <dbReference type="SAM" id="MobiDB-lite"/>
    </source>
</evidence>
<evidence type="ECO:0000313" key="2">
    <source>
        <dbReference type="EMBL" id="KAK0640214.1"/>
    </source>
</evidence>
<feature type="region of interest" description="Disordered" evidence="1">
    <location>
        <begin position="1"/>
        <end position="21"/>
    </location>
</feature>
<proteinExistence type="predicted"/>
<feature type="region of interest" description="Disordered" evidence="1">
    <location>
        <begin position="121"/>
        <end position="141"/>
    </location>
</feature>
<accession>A0AA39XU22</accession>
<dbReference type="EMBL" id="JAUJDW010000086">
    <property type="protein sequence ID" value="KAK0640214.1"/>
    <property type="molecule type" value="Genomic_DNA"/>
</dbReference>
<dbReference type="Proteomes" id="UP001175001">
    <property type="component" value="Unassembled WGS sequence"/>
</dbReference>
<dbReference type="AlphaFoldDB" id="A0AA39XU22"/>